<feature type="region of interest" description="Disordered" evidence="1">
    <location>
        <begin position="49"/>
        <end position="68"/>
    </location>
</feature>
<name>A0ABS9CZZ0_9RHOB</name>
<accession>A0ABS9CZZ0</accession>
<keyword evidence="3" id="KW-1185">Reference proteome</keyword>
<organism evidence="2 3">
    <name type="scientific">Octadecabacter dasysiphoniae</name>
    <dbReference type="NCBI Taxonomy" id="2909341"/>
    <lineage>
        <taxon>Bacteria</taxon>
        <taxon>Pseudomonadati</taxon>
        <taxon>Pseudomonadota</taxon>
        <taxon>Alphaproteobacteria</taxon>
        <taxon>Rhodobacterales</taxon>
        <taxon>Roseobacteraceae</taxon>
        <taxon>Octadecabacter</taxon>
    </lineage>
</organism>
<reference evidence="2 3" key="1">
    <citation type="submission" date="2022-01" db="EMBL/GenBank/DDBJ databases">
        <title>Octadecabacter sp. nov., isolated from a marine alga.</title>
        <authorList>
            <person name="Jin M.S."/>
            <person name="Kim H.M."/>
            <person name="Han D.M."/>
            <person name="Jung J.J."/>
            <person name="Jeon C.O."/>
        </authorList>
    </citation>
    <scope>NUCLEOTIDE SEQUENCE [LARGE SCALE GENOMIC DNA]</scope>
    <source>
        <strain evidence="2 3">G9-8</strain>
    </source>
</reference>
<evidence type="ECO:0000313" key="2">
    <source>
        <dbReference type="EMBL" id="MCF2872779.1"/>
    </source>
</evidence>
<evidence type="ECO:0000256" key="1">
    <source>
        <dbReference type="SAM" id="MobiDB-lite"/>
    </source>
</evidence>
<dbReference type="EMBL" id="JAKGAQ010000005">
    <property type="protein sequence ID" value="MCF2872779.1"/>
    <property type="molecule type" value="Genomic_DNA"/>
</dbReference>
<protein>
    <submittedName>
        <fullName evidence="2">Uncharacterized protein</fullName>
    </submittedName>
</protein>
<gene>
    <name evidence="2" type="ORF">L0664_17055</name>
</gene>
<dbReference type="Proteomes" id="UP001200557">
    <property type="component" value="Unassembled WGS sequence"/>
</dbReference>
<evidence type="ECO:0000313" key="3">
    <source>
        <dbReference type="Proteomes" id="UP001200557"/>
    </source>
</evidence>
<proteinExistence type="predicted"/>
<feature type="compositionally biased region" description="Basic residues" evidence="1">
    <location>
        <begin position="59"/>
        <end position="68"/>
    </location>
</feature>
<sequence>MTPGAQTCNLRGRVRWTPMQSMWMFAHGVLVGMARPLGMIRQHDMRDWHQRQTKCPPHPSHRAGLRRV</sequence>
<comment type="caution">
    <text evidence="2">The sequence shown here is derived from an EMBL/GenBank/DDBJ whole genome shotgun (WGS) entry which is preliminary data.</text>
</comment>